<keyword evidence="2" id="KW-1185">Reference proteome</keyword>
<evidence type="ECO:0000313" key="1">
    <source>
        <dbReference type="EMBL" id="SJM33128.1"/>
    </source>
</evidence>
<protein>
    <submittedName>
        <fullName evidence="1">Uncharacterized protein</fullName>
    </submittedName>
</protein>
<reference evidence="2" key="1">
    <citation type="submission" date="2016-12" db="EMBL/GenBank/DDBJ databases">
        <authorList>
            <person name="Brunel B."/>
        </authorList>
    </citation>
    <scope>NUCLEOTIDE SEQUENCE [LARGE SCALE GENOMIC DNA]</scope>
</reference>
<sequence length="203" mass="22364">MPNTHVPAAGEAMPAANVSRRLALLGGLSAAAALAALPRAHATPAEHLDAELFRPDREMEEAEARMETASDANCRAGSMCEKLYPPRPPEWKRPSTPDHVLDILADMSFNDRKAEQQPEPVRAWYKACAEQKSESEALWKAYKTKVEEIDCEAGMDGLEDAYNDSVDAMWQVGHRIFATPAHTLDGIIIKIRGRGQDGRARCK</sequence>
<dbReference type="RefSeq" id="WP_123149937.1">
    <property type="nucleotide sequence ID" value="NZ_FUIG01000042.1"/>
</dbReference>
<dbReference type="InterPro" id="IPR006311">
    <property type="entry name" value="TAT_signal"/>
</dbReference>
<proteinExistence type="predicted"/>
<dbReference type="EMBL" id="FUIG01000042">
    <property type="protein sequence ID" value="SJM33128.1"/>
    <property type="molecule type" value="Genomic_DNA"/>
</dbReference>
<dbReference type="Proteomes" id="UP000245698">
    <property type="component" value="Unassembled WGS sequence"/>
</dbReference>
<evidence type="ECO:0000313" key="2">
    <source>
        <dbReference type="Proteomes" id="UP000245698"/>
    </source>
</evidence>
<accession>A0A2P9APQ4</accession>
<dbReference type="AlphaFoldDB" id="A0A2P9APQ4"/>
<organism evidence="1 2">
    <name type="scientific">Mesorhizobium delmotii</name>
    <dbReference type="NCBI Taxonomy" id="1631247"/>
    <lineage>
        <taxon>Bacteria</taxon>
        <taxon>Pseudomonadati</taxon>
        <taxon>Pseudomonadota</taxon>
        <taxon>Alphaproteobacteria</taxon>
        <taxon>Hyphomicrobiales</taxon>
        <taxon>Phyllobacteriaceae</taxon>
        <taxon>Mesorhizobium</taxon>
    </lineage>
</organism>
<name>A0A2P9APQ4_9HYPH</name>
<dbReference type="PROSITE" id="PS51318">
    <property type="entry name" value="TAT"/>
    <property type="match status" value="1"/>
</dbReference>
<gene>
    <name evidence="1" type="ORF">BQ8482_340024</name>
</gene>